<dbReference type="InterPro" id="IPR016036">
    <property type="entry name" value="Malonyl_transacylase_ACP-bd"/>
</dbReference>
<evidence type="ECO:0000256" key="5">
    <source>
        <dbReference type="ARBA" id="ARBA00048462"/>
    </source>
</evidence>
<dbReference type="Gene3D" id="3.30.70.250">
    <property type="entry name" value="Malonyl-CoA ACP transacylase, ACP-binding"/>
    <property type="match status" value="1"/>
</dbReference>
<dbReference type="SUPFAM" id="SSF52151">
    <property type="entry name" value="FabD/lysophospholipase-like"/>
    <property type="match status" value="1"/>
</dbReference>
<dbReference type="STRING" id="1958950.BZK31_15740"/>
<reference evidence="10" key="1">
    <citation type="submission" date="2017-02" db="EMBL/GenBank/DDBJ databases">
        <title>Pseudomonas floridae sp. nov., a novel pathogenic bacterial species isolated from tomato.</title>
        <authorList>
            <person name="Timilsina S."/>
            <person name="Vallad G.E."/>
            <person name="Jones J.B."/>
        </authorList>
    </citation>
    <scope>NUCLEOTIDE SEQUENCE [LARGE SCALE GENOMIC DNA]</scope>
    <source>
        <strain evidence="10">GEV388</strain>
    </source>
</reference>
<dbReference type="AlphaFoldDB" id="A0A1X0N446"/>
<accession>A0A1X0N446</accession>
<dbReference type="InterPro" id="IPR014043">
    <property type="entry name" value="Acyl_transferase_dom"/>
</dbReference>
<feature type="active site" evidence="7">
    <location>
        <position position="86"/>
    </location>
</feature>
<feature type="domain" description="Malonyl-CoA:ACP transacylase (MAT)" evidence="8">
    <location>
        <begin position="6"/>
        <end position="306"/>
    </location>
</feature>
<dbReference type="EC" id="2.3.1.39" evidence="1 6"/>
<feature type="active site" evidence="7">
    <location>
        <position position="195"/>
    </location>
</feature>
<dbReference type="SUPFAM" id="SSF55048">
    <property type="entry name" value="Probable ACP-binding domain of malonyl-CoA ACP transacylase"/>
    <property type="match status" value="1"/>
</dbReference>
<organism evidence="9 10">
    <name type="scientific">Pseudomonas floridensis</name>
    <dbReference type="NCBI Taxonomy" id="1958950"/>
    <lineage>
        <taxon>Bacteria</taxon>
        <taxon>Pseudomonadati</taxon>
        <taxon>Pseudomonadota</taxon>
        <taxon>Gammaproteobacteria</taxon>
        <taxon>Pseudomonadales</taxon>
        <taxon>Pseudomonadaceae</taxon>
        <taxon>Pseudomonas</taxon>
    </lineage>
</organism>
<evidence type="ECO:0000256" key="1">
    <source>
        <dbReference type="ARBA" id="ARBA00013258"/>
    </source>
</evidence>
<dbReference type="PIRSF" id="PIRSF000446">
    <property type="entry name" value="Mct"/>
    <property type="match status" value="1"/>
</dbReference>
<evidence type="ECO:0000256" key="2">
    <source>
        <dbReference type="ARBA" id="ARBA00018953"/>
    </source>
</evidence>
<sequence>MSRFWVFPGQGAQQANMLHRLPGEPVTSDCLNQASSVLGEDVMTLDTAQALQSTRAVQLCLLIAGVACARLLQAHGCTPDYVAGLSIGAYPAAVISNALDFEDALRLVALRGELMQDAYPEGYGMTALIGLDQAQVEAMIAQVHSAETPVFLANINADNQLVIAGSTEAMLQVGRLARSAGAAAIKRLAVSVPSHCSLLEKPAQTLADAFARVRINKPSVRYLSGSTARPVLDVEKLRDDLAFNMCRVIDWRSTVETAYERGVRLQIELPPGAVLTGLARRVFEQGTAVAFQAARLDSLVALSREEGSRTP</sequence>
<comment type="similarity">
    <text evidence="6">Belongs to the fabD family.</text>
</comment>
<evidence type="ECO:0000256" key="3">
    <source>
        <dbReference type="ARBA" id="ARBA00022679"/>
    </source>
</evidence>
<proteinExistence type="inferred from homology"/>
<dbReference type="RefSeq" id="WP_083183876.1">
    <property type="nucleotide sequence ID" value="NZ_CBCRZR010000014.1"/>
</dbReference>
<evidence type="ECO:0000256" key="7">
    <source>
        <dbReference type="PIRSR" id="PIRSR000446-1"/>
    </source>
</evidence>
<dbReference type="InterPro" id="IPR024925">
    <property type="entry name" value="Malonyl_CoA-ACP_transAc"/>
</dbReference>
<dbReference type="SMART" id="SM00827">
    <property type="entry name" value="PKS_AT"/>
    <property type="match status" value="1"/>
</dbReference>
<protein>
    <recommendedName>
        <fullName evidence="2 6">Malonyl CoA-acyl carrier protein transacylase</fullName>
        <ecNumber evidence="1 6">2.3.1.39</ecNumber>
    </recommendedName>
</protein>
<dbReference type="GO" id="GO:0006633">
    <property type="term" value="P:fatty acid biosynthetic process"/>
    <property type="evidence" value="ECO:0007669"/>
    <property type="project" value="TreeGrafter"/>
</dbReference>
<dbReference type="InterPro" id="IPR017554">
    <property type="entry name" value="Malonate_deCOase_MdcHsu"/>
</dbReference>
<dbReference type="NCBIfam" id="TIGR03131">
    <property type="entry name" value="malonate_mdcH"/>
    <property type="match status" value="1"/>
</dbReference>
<comment type="caution">
    <text evidence="9">The sequence shown here is derived from an EMBL/GenBank/DDBJ whole genome shotgun (WGS) entry which is preliminary data.</text>
</comment>
<dbReference type="PANTHER" id="PTHR42681:SF1">
    <property type="entry name" value="MALONYL-COA-ACYL CARRIER PROTEIN TRANSACYLASE, MITOCHONDRIAL"/>
    <property type="match status" value="1"/>
</dbReference>
<evidence type="ECO:0000313" key="9">
    <source>
        <dbReference type="EMBL" id="ORC58296.1"/>
    </source>
</evidence>
<dbReference type="InterPro" id="IPR001227">
    <property type="entry name" value="Ac_transferase_dom_sf"/>
</dbReference>
<dbReference type="OrthoDB" id="9808564at2"/>
<dbReference type="Pfam" id="PF00698">
    <property type="entry name" value="Acyl_transf_1"/>
    <property type="match status" value="1"/>
</dbReference>
<evidence type="ECO:0000256" key="4">
    <source>
        <dbReference type="ARBA" id="ARBA00023315"/>
    </source>
</evidence>
<gene>
    <name evidence="9" type="ORF">BZK31_15740</name>
</gene>
<dbReference type="GO" id="GO:0005829">
    <property type="term" value="C:cytosol"/>
    <property type="evidence" value="ECO:0007669"/>
    <property type="project" value="TreeGrafter"/>
</dbReference>
<evidence type="ECO:0000256" key="6">
    <source>
        <dbReference type="PIRNR" id="PIRNR000446"/>
    </source>
</evidence>
<dbReference type="InterPro" id="IPR050858">
    <property type="entry name" value="Mal-CoA-ACP_Trans/PKS_FabD"/>
</dbReference>
<dbReference type="PANTHER" id="PTHR42681">
    <property type="entry name" value="MALONYL-COA-ACYL CARRIER PROTEIN TRANSACYLASE, MITOCHONDRIAL"/>
    <property type="match status" value="1"/>
</dbReference>
<dbReference type="Gene3D" id="3.40.366.10">
    <property type="entry name" value="Malonyl-Coenzyme A Acyl Carrier Protein, domain 2"/>
    <property type="match status" value="1"/>
</dbReference>
<evidence type="ECO:0000313" key="10">
    <source>
        <dbReference type="Proteomes" id="UP000192815"/>
    </source>
</evidence>
<dbReference type="InterPro" id="IPR016035">
    <property type="entry name" value="Acyl_Trfase/lysoPLipase"/>
</dbReference>
<dbReference type="Proteomes" id="UP000192815">
    <property type="component" value="Unassembled WGS sequence"/>
</dbReference>
<dbReference type="GO" id="GO:0004314">
    <property type="term" value="F:[acyl-carrier-protein] S-malonyltransferase activity"/>
    <property type="evidence" value="ECO:0007669"/>
    <property type="project" value="UniProtKB-EC"/>
</dbReference>
<keyword evidence="3 6" id="KW-0808">Transferase</keyword>
<dbReference type="EMBL" id="MUIO01000061">
    <property type="protein sequence ID" value="ORC58296.1"/>
    <property type="molecule type" value="Genomic_DNA"/>
</dbReference>
<comment type="catalytic activity">
    <reaction evidence="5 6">
        <text>holo-[ACP] + malonyl-CoA = malonyl-[ACP] + CoA</text>
        <dbReference type="Rhea" id="RHEA:41792"/>
        <dbReference type="Rhea" id="RHEA-COMP:9623"/>
        <dbReference type="Rhea" id="RHEA-COMP:9685"/>
        <dbReference type="ChEBI" id="CHEBI:57287"/>
        <dbReference type="ChEBI" id="CHEBI:57384"/>
        <dbReference type="ChEBI" id="CHEBI:64479"/>
        <dbReference type="ChEBI" id="CHEBI:78449"/>
        <dbReference type="EC" id="2.3.1.39"/>
    </reaction>
</comment>
<evidence type="ECO:0000259" key="8">
    <source>
        <dbReference type="SMART" id="SM00827"/>
    </source>
</evidence>
<name>A0A1X0N446_9PSED</name>
<keyword evidence="10" id="KW-1185">Reference proteome</keyword>
<keyword evidence="4 6" id="KW-0012">Acyltransferase</keyword>